<keyword evidence="10 16" id="KW-0472">Membrane</keyword>
<dbReference type="Gene3D" id="2.60.40.10">
    <property type="entry name" value="Immunoglobulins"/>
    <property type="match status" value="2"/>
</dbReference>
<evidence type="ECO:0000256" key="4">
    <source>
        <dbReference type="ARBA" id="ARBA00022679"/>
    </source>
</evidence>
<evidence type="ECO:0000259" key="17">
    <source>
        <dbReference type="PROSITE" id="PS50011"/>
    </source>
</evidence>
<dbReference type="PROSITE" id="PS00109">
    <property type="entry name" value="PROTEIN_KINASE_TYR"/>
    <property type="match status" value="1"/>
</dbReference>
<evidence type="ECO:0000256" key="14">
    <source>
        <dbReference type="ARBA" id="ARBA00051243"/>
    </source>
</evidence>
<dbReference type="InterPro" id="IPR001245">
    <property type="entry name" value="Ser-Thr/Tyr_kinase_cat_dom"/>
</dbReference>
<evidence type="ECO:0000256" key="2">
    <source>
        <dbReference type="ARBA" id="ARBA00011902"/>
    </source>
</evidence>
<dbReference type="InterPro" id="IPR011009">
    <property type="entry name" value="Kinase-like_dom_sf"/>
</dbReference>
<keyword evidence="3" id="KW-0597">Phosphoprotein</keyword>
<comment type="catalytic activity">
    <reaction evidence="14">
        <text>L-tyrosyl-[protein] + ATP = O-phospho-L-tyrosyl-[protein] + ADP + H(+)</text>
        <dbReference type="Rhea" id="RHEA:10596"/>
        <dbReference type="Rhea" id="RHEA-COMP:10136"/>
        <dbReference type="Rhea" id="RHEA-COMP:20101"/>
        <dbReference type="ChEBI" id="CHEBI:15378"/>
        <dbReference type="ChEBI" id="CHEBI:30616"/>
        <dbReference type="ChEBI" id="CHEBI:46858"/>
        <dbReference type="ChEBI" id="CHEBI:61978"/>
        <dbReference type="ChEBI" id="CHEBI:456216"/>
        <dbReference type="EC" id="2.7.10.1"/>
    </reaction>
</comment>
<evidence type="ECO:0000256" key="9">
    <source>
        <dbReference type="ARBA" id="ARBA00022989"/>
    </source>
</evidence>
<protein>
    <recommendedName>
        <fullName evidence="2">receptor protein-tyrosine kinase</fullName>
        <ecNumber evidence="2">2.7.10.1</ecNumber>
    </recommendedName>
</protein>
<evidence type="ECO:0000256" key="13">
    <source>
        <dbReference type="ARBA" id="ARBA00023180"/>
    </source>
</evidence>
<accession>A0ABQ9ZCP6</accession>
<dbReference type="Proteomes" id="UP001234178">
    <property type="component" value="Unassembled WGS sequence"/>
</dbReference>
<dbReference type="EC" id="2.7.10.1" evidence="2"/>
<evidence type="ECO:0000256" key="15">
    <source>
        <dbReference type="PROSITE-ProRule" id="PRU10141"/>
    </source>
</evidence>
<keyword evidence="7" id="KW-0418">Kinase</keyword>
<dbReference type="InterPro" id="IPR008266">
    <property type="entry name" value="Tyr_kinase_AS"/>
</dbReference>
<evidence type="ECO:0000313" key="18">
    <source>
        <dbReference type="EMBL" id="KAK4010315.1"/>
    </source>
</evidence>
<dbReference type="EMBL" id="JAOYFB010000003">
    <property type="protein sequence ID" value="KAK4010315.1"/>
    <property type="molecule type" value="Genomic_DNA"/>
</dbReference>
<feature type="transmembrane region" description="Helical" evidence="16">
    <location>
        <begin position="350"/>
        <end position="371"/>
    </location>
</feature>
<dbReference type="PIRSF" id="PIRSF000615">
    <property type="entry name" value="TyrPK_CSF1-R"/>
    <property type="match status" value="1"/>
</dbReference>
<evidence type="ECO:0000256" key="3">
    <source>
        <dbReference type="ARBA" id="ARBA00022553"/>
    </source>
</evidence>
<dbReference type="InterPro" id="IPR017441">
    <property type="entry name" value="Protein_kinase_ATP_BS"/>
</dbReference>
<dbReference type="PROSITE" id="PS50011">
    <property type="entry name" value="PROTEIN_KINASE_DOM"/>
    <property type="match status" value="1"/>
</dbReference>
<keyword evidence="13" id="KW-0325">Glycoprotein</keyword>
<organism evidence="18 19">
    <name type="scientific">Daphnia magna</name>
    <dbReference type="NCBI Taxonomy" id="35525"/>
    <lineage>
        <taxon>Eukaryota</taxon>
        <taxon>Metazoa</taxon>
        <taxon>Ecdysozoa</taxon>
        <taxon>Arthropoda</taxon>
        <taxon>Crustacea</taxon>
        <taxon>Branchiopoda</taxon>
        <taxon>Diplostraca</taxon>
        <taxon>Cladocera</taxon>
        <taxon>Anomopoda</taxon>
        <taxon>Daphniidae</taxon>
        <taxon>Daphnia</taxon>
    </lineage>
</organism>
<keyword evidence="12" id="KW-0675">Receptor</keyword>
<dbReference type="InterPro" id="IPR000719">
    <property type="entry name" value="Prot_kinase_dom"/>
</dbReference>
<comment type="subcellular location">
    <subcellularLocation>
        <location evidence="1">Membrane</location>
        <topology evidence="1">Single-pass membrane protein</topology>
    </subcellularLocation>
</comment>
<reference evidence="18 19" key="1">
    <citation type="journal article" date="2023" name="Nucleic Acids Res.">
        <title>The hologenome of Daphnia magna reveals possible DNA methylation and microbiome-mediated evolution of the host genome.</title>
        <authorList>
            <person name="Chaturvedi A."/>
            <person name="Li X."/>
            <person name="Dhandapani V."/>
            <person name="Marshall H."/>
            <person name="Kissane S."/>
            <person name="Cuenca-Cambronero M."/>
            <person name="Asole G."/>
            <person name="Calvet F."/>
            <person name="Ruiz-Romero M."/>
            <person name="Marangio P."/>
            <person name="Guigo R."/>
            <person name="Rago D."/>
            <person name="Mirbahai L."/>
            <person name="Eastwood N."/>
            <person name="Colbourne J.K."/>
            <person name="Zhou J."/>
            <person name="Mallon E."/>
            <person name="Orsini L."/>
        </authorList>
    </citation>
    <scope>NUCLEOTIDE SEQUENCE [LARGE SCALE GENOMIC DNA]</scope>
    <source>
        <strain evidence="18">LRV0_1</strain>
    </source>
</reference>
<feature type="binding site" evidence="15">
    <location>
        <position position="457"/>
    </location>
    <ligand>
        <name>ATP</name>
        <dbReference type="ChEBI" id="CHEBI:30616"/>
    </ligand>
</feature>
<dbReference type="PANTHER" id="PTHR24416:SF600">
    <property type="entry name" value="PDGF- AND VEGF-RECEPTOR RELATED, ISOFORM J"/>
    <property type="match status" value="1"/>
</dbReference>
<dbReference type="PROSITE" id="PS00107">
    <property type="entry name" value="PROTEIN_KINASE_ATP"/>
    <property type="match status" value="1"/>
</dbReference>
<keyword evidence="5 16" id="KW-0812">Transmembrane</keyword>
<dbReference type="InterPro" id="IPR001824">
    <property type="entry name" value="Tyr_kinase_rcpt_3_CS"/>
</dbReference>
<dbReference type="InterPro" id="IPR013783">
    <property type="entry name" value="Ig-like_fold"/>
</dbReference>
<dbReference type="InterPro" id="IPR050122">
    <property type="entry name" value="RTK"/>
</dbReference>
<dbReference type="Gene3D" id="3.30.200.20">
    <property type="entry name" value="Phosphorylase Kinase, domain 1"/>
    <property type="match status" value="1"/>
</dbReference>
<dbReference type="PANTHER" id="PTHR24416">
    <property type="entry name" value="TYROSINE-PROTEIN KINASE RECEPTOR"/>
    <property type="match status" value="1"/>
</dbReference>
<evidence type="ECO:0000256" key="1">
    <source>
        <dbReference type="ARBA" id="ARBA00004167"/>
    </source>
</evidence>
<dbReference type="Gene3D" id="1.10.510.10">
    <property type="entry name" value="Transferase(Phosphotransferase) domain 1"/>
    <property type="match status" value="1"/>
</dbReference>
<dbReference type="Pfam" id="PF07714">
    <property type="entry name" value="PK_Tyr_Ser-Thr"/>
    <property type="match status" value="1"/>
</dbReference>
<evidence type="ECO:0000256" key="12">
    <source>
        <dbReference type="ARBA" id="ARBA00023170"/>
    </source>
</evidence>
<name>A0ABQ9ZCP6_9CRUS</name>
<sequence>MTPNDTHRVVDANSALTIACIYVYADDPESHFKNFSGKWQMPPFLARYPQITNAIERFSQTTDRNETHMSWTMTLDNVTHQDTGYFTFIYGEMEMKQYIYVFDETNLVTMNDKSYFPDYYLFFFHQGELGVQIPCKPTHPNVTVSLIQIEALNVINPELQDLLAEPNSSWSYGPERGLTLKDVTIGNTGNYKCVGTMNNVTDEKHFTITVKGIELERVGDPKDPLVGSNITLICRSIFPEVKYPAPPEWAYQINNTIGIQVINETDPPEGFRIQTEGEKQKHNTSGFNLNYYESRLHLFKINKNTYTTYQCKANKYKDAVTKTISFRIKDQTNDPTSEFILVEKEGTATIFTVAFSLTLIILILLGIGIGVKMHLDKKKQTLHGMKKLLGGSTKEINRQLSLEEQTEYLPYDKRWEFPRYRLKLGTQLGVGCFGRVVKAEAVGVKRAQETVKTVAVKMVKSQTNIAALENLVSELKILIYLGSHLNVVNLLGACTKRIRKGELLVIVEYCRYGNLQAYLVNHRHKFINLVDEFGNMKSENETDDVDHVGRCLSLEESHSGTENQNDLTQLKNATKYNEEETDLVTTLNEPFSTRDLISWSFQITRGMNYLSSKNVLHGDLAARNVLLADDGVVKVADFGMAKKMYYERNYEKTGQGLMPVKWMAIESLTDRIFSSQSDVWSYGVLLWELFSLGKVPYPGMDAGHLLVQVIRKGYRMEKPDYAPNFFGEILSDCWKSEPNERPTFSQLEETICSHMETSISSTYLNLNAAYVKMNEEKDTATPTDLFGLAKMLNEKSQLNDKLQCDNESHSRKTADNAVRYSMFPQRI</sequence>
<evidence type="ECO:0000256" key="7">
    <source>
        <dbReference type="ARBA" id="ARBA00022777"/>
    </source>
</evidence>
<evidence type="ECO:0000256" key="8">
    <source>
        <dbReference type="ARBA" id="ARBA00022840"/>
    </source>
</evidence>
<evidence type="ECO:0000256" key="11">
    <source>
        <dbReference type="ARBA" id="ARBA00023137"/>
    </source>
</evidence>
<keyword evidence="9 16" id="KW-1133">Transmembrane helix</keyword>
<keyword evidence="11" id="KW-0829">Tyrosine-protein kinase</keyword>
<feature type="domain" description="Protein kinase" evidence="17">
    <location>
        <begin position="422"/>
        <end position="757"/>
    </location>
</feature>
<comment type="caution">
    <text evidence="18">The sequence shown here is derived from an EMBL/GenBank/DDBJ whole genome shotgun (WGS) entry which is preliminary data.</text>
</comment>
<keyword evidence="8 15" id="KW-0067">ATP-binding</keyword>
<proteinExistence type="predicted"/>
<evidence type="ECO:0000256" key="10">
    <source>
        <dbReference type="ARBA" id="ARBA00023136"/>
    </source>
</evidence>
<keyword evidence="4" id="KW-0808">Transferase</keyword>
<keyword evidence="6 15" id="KW-0547">Nucleotide-binding</keyword>
<evidence type="ECO:0000256" key="16">
    <source>
        <dbReference type="SAM" id="Phobius"/>
    </source>
</evidence>
<evidence type="ECO:0000313" key="19">
    <source>
        <dbReference type="Proteomes" id="UP001234178"/>
    </source>
</evidence>
<dbReference type="PROSITE" id="PS00240">
    <property type="entry name" value="RECEPTOR_TYR_KIN_III"/>
    <property type="match status" value="1"/>
</dbReference>
<evidence type="ECO:0000256" key="6">
    <source>
        <dbReference type="ARBA" id="ARBA00022741"/>
    </source>
</evidence>
<dbReference type="SUPFAM" id="SSF56112">
    <property type="entry name" value="Protein kinase-like (PK-like)"/>
    <property type="match status" value="1"/>
</dbReference>
<keyword evidence="19" id="KW-1185">Reference proteome</keyword>
<evidence type="ECO:0000256" key="5">
    <source>
        <dbReference type="ARBA" id="ARBA00022692"/>
    </source>
</evidence>
<gene>
    <name evidence="18" type="ORF">OUZ56_019460</name>
</gene>